<keyword evidence="4" id="KW-1185">Reference proteome</keyword>
<feature type="compositionally biased region" description="Polar residues" evidence="1">
    <location>
        <begin position="190"/>
        <end position="199"/>
    </location>
</feature>
<dbReference type="Pfam" id="PF13873">
    <property type="entry name" value="Myb_DNA-bind_5"/>
    <property type="match status" value="1"/>
</dbReference>
<feature type="region of interest" description="Disordered" evidence="1">
    <location>
        <begin position="76"/>
        <end position="217"/>
    </location>
</feature>
<proteinExistence type="predicted"/>
<name>A0AAV7PUK2_PLEWA</name>
<feature type="domain" description="Myb/SANT-like DNA-binding" evidence="2">
    <location>
        <begin position="2"/>
        <end position="37"/>
    </location>
</feature>
<feature type="compositionally biased region" description="Polar residues" evidence="1">
    <location>
        <begin position="128"/>
        <end position="164"/>
    </location>
</feature>
<dbReference type="InterPro" id="IPR028002">
    <property type="entry name" value="Myb_DNA-bind_5"/>
</dbReference>
<sequence>MELWRRIVDRVNAVGKHPRTRDDIRKRWNNLWGKVRSVVARHQIAVHRTGGGPPPPPPQPTTWEEQVSEILHPEGLAGVAGGLDSGPLPNVTREEVPATSSPPTEEAHSDDSSSGRLDLDEQPGPSGSFGQSVTQAQSHTTTELPPSGNTRTAPTQQAHTSRQSAVCPPLPAPRATPQTQEDQGPGVSGSGHTVQGTEAQDNREVGRTAVRQGEDRAREPTLHEALTNILEAYHHSQETMGQILDKLQETQWLQEGQYLGIREDLKDIHTTLVTIAGVLSYMANTMREAVAHHRAPDTSHTDEQPSTSAAASGQEAPP</sequence>
<dbReference type="PANTHER" id="PTHR23098">
    <property type="entry name" value="AGAP001331-PA-RELATED"/>
    <property type="match status" value="1"/>
</dbReference>
<dbReference type="PANTHER" id="PTHR23098:SF16">
    <property type="entry name" value="REGULATORY PROTEIN ZESTE"/>
    <property type="match status" value="1"/>
</dbReference>
<dbReference type="Proteomes" id="UP001066276">
    <property type="component" value="Chromosome 7"/>
</dbReference>
<evidence type="ECO:0000313" key="4">
    <source>
        <dbReference type="Proteomes" id="UP001066276"/>
    </source>
</evidence>
<feature type="compositionally biased region" description="Basic and acidic residues" evidence="1">
    <location>
        <begin position="105"/>
        <end position="119"/>
    </location>
</feature>
<evidence type="ECO:0000259" key="2">
    <source>
        <dbReference type="Pfam" id="PF13873"/>
    </source>
</evidence>
<evidence type="ECO:0000313" key="3">
    <source>
        <dbReference type="EMBL" id="KAJ1130869.1"/>
    </source>
</evidence>
<accession>A0AAV7PUK2</accession>
<organism evidence="3 4">
    <name type="scientific">Pleurodeles waltl</name>
    <name type="common">Iberian ribbed newt</name>
    <dbReference type="NCBI Taxonomy" id="8319"/>
    <lineage>
        <taxon>Eukaryota</taxon>
        <taxon>Metazoa</taxon>
        <taxon>Chordata</taxon>
        <taxon>Craniata</taxon>
        <taxon>Vertebrata</taxon>
        <taxon>Euteleostomi</taxon>
        <taxon>Amphibia</taxon>
        <taxon>Batrachia</taxon>
        <taxon>Caudata</taxon>
        <taxon>Salamandroidea</taxon>
        <taxon>Salamandridae</taxon>
        <taxon>Pleurodelinae</taxon>
        <taxon>Pleurodeles</taxon>
    </lineage>
</organism>
<dbReference type="GO" id="GO:0005634">
    <property type="term" value="C:nucleus"/>
    <property type="evidence" value="ECO:0007669"/>
    <property type="project" value="TreeGrafter"/>
</dbReference>
<feature type="compositionally biased region" description="Basic and acidic residues" evidence="1">
    <location>
        <begin position="292"/>
        <end position="303"/>
    </location>
</feature>
<feature type="region of interest" description="Disordered" evidence="1">
    <location>
        <begin position="292"/>
        <end position="318"/>
    </location>
</feature>
<feature type="compositionally biased region" description="Basic and acidic residues" evidence="1">
    <location>
        <begin position="200"/>
        <end position="217"/>
    </location>
</feature>
<protein>
    <recommendedName>
        <fullName evidence="2">Myb/SANT-like DNA-binding domain-containing protein</fullName>
    </recommendedName>
</protein>
<dbReference type="AlphaFoldDB" id="A0AAV7PUK2"/>
<comment type="caution">
    <text evidence="3">The sequence shown here is derived from an EMBL/GenBank/DDBJ whole genome shotgun (WGS) entry which is preliminary data.</text>
</comment>
<evidence type="ECO:0000256" key="1">
    <source>
        <dbReference type="SAM" id="MobiDB-lite"/>
    </source>
</evidence>
<dbReference type="EMBL" id="JANPWB010000011">
    <property type="protein sequence ID" value="KAJ1130869.1"/>
    <property type="molecule type" value="Genomic_DNA"/>
</dbReference>
<reference evidence="3" key="1">
    <citation type="journal article" date="2022" name="bioRxiv">
        <title>Sequencing and chromosome-scale assembly of the giantPleurodeles waltlgenome.</title>
        <authorList>
            <person name="Brown T."/>
            <person name="Elewa A."/>
            <person name="Iarovenko S."/>
            <person name="Subramanian E."/>
            <person name="Araus A.J."/>
            <person name="Petzold A."/>
            <person name="Susuki M."/>
            <person name="Suzuki K.-i.T."/>
            <person name="Hayashi T."/>
            <person name="Toyoda A."/>
            <person name="Oliveira C."/>
            <person name="Osipova E."/>
            <person name="Leigh N.D."/>
            <person name="Simon A."/>
            <person name="Yun M.H."/>
        </authorList>
    </citation>
    <scope>NUCLEOTIDE SEQUENCE</scope>
    <source>
        <strain evidence="3">20211129_DDA</strain>
        <tissue evidence="3">Liver</tissue>
    </source>
</reference>
<gene>
    <name evidence="3" type="ORF">NDU88_009214</name>
</gene>